<dbReference type="PANTHER" id="PTHR30153">
    <property type="entry name" value="REPLICATIVE DNA HELICASE DNAB"/>
    <property type="match status" value="1"/>
</dbReference>
<evidence type="ECO:0000256" key="6">
    <source>
        <dbReference type="ARBA" id="ARBA00022806"/>
    </source>
</evidence>
<evidence type="ECO:0000256" key="3">
    <source>
        <dbReference type="ARBA" id="ARBA00022705"/>
    </source>
</evidence>
<dbReference type="Pfam" id="PF03796">
    <property type="entry name" value="DnaB_C"/>
    <property type="match status" value="1"/>
</dbReference>
<dbReference type="Pfam" id="PF00772">
    <property type="entry name" value="DnaB"/>
    <property type="match status" value="1"/>
</dbReference>
<evidence type="ECO:0000256" key="7">
    <source>
        <dbReference type="ARBA" id="ARBA00022840"/>
    </source>
</evidence>
<dbReference type="CDD" id="cd00984">
    <property type="entry name" value="DnaB_C"/>
    <property type="match status" value="1"/>
</dbReference>
<evidence type="ECO:0000313" key="14">
    <source>
        <dbReference type="EMBL" id="QKW48127.1"/>
    </source>
</evidence>
<name>A0A7H8N0X3_STRMI</name>
<keyword evidence="6 12" id="KW-0347">Helicase</keyword>
<keyword evidence="14" id="KW-0614">Plasmid</keyword>
<evidence type="ECO:0000256" key="8">
    <source>
        <dbReference type="ARBA" id="ARBA00023125"/>
    </source>
</evidence>
<dbReference type="GO" id="GO:0043139">
    <property type="term" value="F:5'-3' DNA helicase activity"/>
    <property type="evidence" value="ECO:0007669"/>
    <property type="project" value="UniProtKB-EC"/>
</dbReference>
<dbReference type="NCBIfam" id="TIGR00665">
    <property type="entry name" value="DnaB"/>
    <property type="match status" value="1"/>
</dbReference>
<protein>
    <recommendedName>
        <fullName evidence="11 12">Replicative DNA helicase</fullName>
        <ecNumber evidence="11 12">5.6.2.3</ecNumber>
    </recommendedName>
</protein>
<evidence type="ECO:0000313" key="15">
    <source>
        <dbReference type="Proteomes" id="UP000509345"/>
    </source>
</evidence>
<dbReference type="GO" id="GO:0006269">
    <property type="term" value="P:DNA replication, synthesis of primer"/>
    <property type="evidence" value="ECO:0007669"/>
    <property type="project" value="UniProtKB-UniRule"/>
</dbReference>
<gene>
    <name evidence="14" type="primary">dnaB</name>
    <name evidence="14" type="ORF">HUT09_36960</name>
</gene>
<organism evidence="14 15">
    <name type="scientific">Streptomyces microflavus</name>
    <name type="common">Streptomyces lipmanii</name>
    <dbReference type="NCBI Taxonomy" id="1919"/>
    <lineage>
        <taxon>Bacteria</taxon>
        <taxon>Bacillati</taxon>
        <taxon>Actinomycetota</taxon>
        <taxon>Actinomycetes</taxon>
        <taxon>Kitasatosporales</taxon>
        <taxon>Streptomycetaceae</taxon>
        <taxon>Streptomyces</taxon>
    </lineage>
</organism>
<dbReference type="InterPro" id="IPR027417">
    <property type="entry name" value="P-loop_NTPase"/>
</dbReference>
<dbReference type="Gene3D" id="1.10.860.10">
    <property type="entry name" value="DNAb Helicase, Chain A"/>
    <property type="match status" value="1"/>
</dbReference>
<comment type="catalytic activity">
    <reaction evidence="10 12">
        <text>ATP + H2O = ADP + phosphate + H(+)</text>
        <dbReference type="Rhea" id="RHEA:13065"/>
        <dbReference type="ChEBI" id="CHEBI:15377"/>
        <dbReference type="ChEBI" id="CHEBI:15378"/>
        <dbReference type="ChEBI" id="CHEBI:30616"/>
        <dbReference type="ChEBI" id="CHEBI:43474"/>
        <dbReference type="ChEBI" id="CHEBI:456216"/>
        <dbReference type="EC" id="5.6.2.3"/>
    </reaction>
</comment>
<evidence type="ECO:0000256" key="4">
    <source>
        <dbReference type="ARBA" id="ARBA00022741"/>
    </source>
</evidence>
<keyword evidence="5 12" id="KW-0378">Hydrolase</keyword>
<comment type="function">
    <text evidence="12">The main replicative DNA helicase, it participates in initiation and elongation during chromosome replication. Travels ahead of the DNA replisome, separating dsDNA into templates for DNA synthesis. A processive ATP-dependent 5'-3' DNA helicase it has DNA-dependent ATPase activity.</text>
</comment>
<dbReference type="GO" id="GO:0005829">
    <property type="term" value="C:cytosol"/>
    <property type="evidence" value="ECO:0007669"/>
    <property type="project" value="TreeGrafter"/>
</dbReference>
<dbReference type="InterPro" id="IPR007694">
    <property type="entry name" value="DNA_helicase_DnaB-like_C"/>
</dbReference>
<dbReference type="FunFam" id="3.40.50.300:FF:000351">
    <property type="entry name" value="Replicative DNA helicase"/>
    <property type="match status" value="1"/>
</dbReference>
<dbReference type="GeneID" id="87636847"/>
<evidence type="ECO:0000259" key="13">
    <source>
        <dbReference type="PROSITE" id="PS51199"/>
    </source>
</evidence>
<dbReference type="SUPFAM" id="SSF48024">
    <property type="entry name" value="N-terminal domain of DnaB helicase"/>
    <property type="match status" value="1"/>
</dbReference>
<dbReference type="InterPro" id="IPR007693">
    <property type="entry name" value="DNA_helicase_DnaB-like_N"/>
</dbReference>
<keyword evidence="3 12" id="KW-0235">DNA replication</keyword>
<dbReference type="AlphaFoldDB" id="A0A7H8N0X3"/>
<dbReference type="PANTHER" id="PTHR30153:SF2">
    <property type="entry name" value="REPLICATIVE DNA HELICASE"/>
    <property type="match status" value="1"/>
</dbReference>
<keyword evidence="8 12" id="KW-0238">DNA-binding</keyword>
<dbReference type="InterPro" id="IPR007692">
    <property type="entry name" value="DNA_helicase_DnaB"/>
</dbReference>
<dbReference type="Proteomes" id="UP000509345">
    <property type="component" value="Plasmid unnamed2"/>
</dbReference>
<comment type="similarity">
    <text evidence="1 12">Belongs to the helicase family. DnaB subfamily.</text>
</comment>
<reference evidence="14 15" key="1">
    <citation type="submission" date="2020-06" db="EMBL/GenBank/DDBJ databases">
        <title>Genome mining for natural products.</title>
        <authorList>
            <person name="Zhang B."/>
            <person name="Shi J."/>
            <person name="Ge H."/>
        </authorList>
    </citation>
    <scope>NUCLEOTIDE SEQUENCE [LARGE SCALE GENOMIC DNA]</scope>
    <source>
        <strain evidence="14 15">NA06532</strain>
        <plasmid evidence="14 15">unnamed2</plasmid>
    </source>
</reference>
<dbReference type="SUPFAM" id="SSF52540">
    <property type="entry name" value="P-loop containing nucleoside triphosphate hydrolases"/>
    <property type="match status" value="1"/>
</dbReference>
<dbReference type="EMBL" id="CP054928">
    <property type="protein sequence ID" value="QKW48127.1"/>
    <property type="molecule type" value="Genomic_DNA"/>
</dbReference>
<dbReference type="GO" id="GO:1990077">
    <property type="term" value="C:primosome complex"/>
    <property type="evidence" value="ECO:0007669"/>
    <property type="project" value="UniProtKB-UniRule"/>
</dbReference>
<sequence>MTTADTGLDGFPQQRGGGMTQELLDAEMSVLGAMLLDRDAIADVTDCQMQPRDYLRPAHETIHTVVLELDARDEPADPVTVAAELHRRGELTRVGGAPYLHTLVQSVPTAANATYYAEIVHEQAVLRRLAKAGREIVQLGTDGEGDLTEIRSAAEARLLDALAGPEHTSGYADIGTDVAGFWDTVDHRMKHGAGTALTGIATGLVDLDELTGGLQPRQLIVIGARPAMGKSTLALDFARSASIVHGRTTAFFSLEMGRDEIAMRTFSAEARVGLHKIRSGDLTGEDLDRLTSRTAAISAAPLVVDDSPDLSLTEIRSRARRIKQRRGLDLLVVDYLQLMETGSTRRTESRQQEVSEMSRNLKLLARELNVPVIALSQLNRGSEHRNEKKPVLSDLRESGSIEQDADMVILLHREDAYEKESPKAGEADLIVAKHRNGPTATITVAFQGHYSRFVDMGKT</sequence>
<dbReference type="InterPro" id="IPR036185">
    <property type="entry name" value="DNA_heli_DnaB-like_N_sf"/>
</dbReference>
<accession>A0A7H8N0X3</accession>
<dbReference type="GO" id="GO:0005524">
    <property type="term" value="F:ATP binding"/>
    <property type="evidence" value="ECO:0007669"/>
    <property type="project" value="UniProtKB-UniRule"/>
</dbReference>
<evidence type="ECO:0000256" key="1">
    <source>
        <dbReference type="ARBA" id="ARBA00008428"/>
    </source>
</evidence>
<proteinExistence type="inferred from homology"/>
<dbReference type="EC" id="5.6.2.3" evidence="11 12"/>
<dbReference type="PROSITE" id="PS51199">
    <property type="entry name" value="SF4_HELICASE"/>
    <property type="match status" value="1"/>
</dbReference>
<evidence type="ECO:0000256" key="5">
    <source>
        <dbReference type="ARBA" id="ARBA00022801"/>
    </source>
</evidence>
<evidence type="ECO:0000256" key="11">
    <source>
        <dbReference type="NCBIfam" id="TIGR00665"/>
    </source>
</evidence>
<keyword evidence="4 12" id="KW-0547">Nucleotide-binding</keyword>
<dbReference type="RefSeq" id="WP_176145970.1">
    <property type="nucleotide sequence ID" value="NZ_CP054928.1"/>
</dbReference>
<evidence type="ECO:0000256" key="10">
    <source>
        <dbReference type="ARBA" id="ARBA00048954"/>
    </source>
</evidence>
<keyword evidence="7 12" id="KW-0067">ATP-binding</keyword>
<feature type="domain" description="SF4 helicase" evidence="13">
    <location>
        <begin position="193"/>
        <end position="459"/>
    </location>
</feature>
<keyword evidence="2 12" id="KW-0639">Primosome</keyword>
<dbReference type="InterPro" id="IPR016136">
    <property type="entry name" value="DNA_helicase_N/primase_C"/>
</dbReference>
<evidence type="ECO:0000256" key="12">
    <source>
        <dbReference type="RuleBase" id="RU362085"/>
    </source>
</evidence>
<evidence type="ECO:0000256" key="2">
    <source>
        <dbReference type="ARBA" id="ARBA00022515"/>
    </source>
</evidence>
<dbReference type="Gene3D" id="3.40.50.300">
    <property type="entry name" value="P-loop containing nucleotide triphosphate hydrolases"/>
    <property type="match status" value="1"/>
</dbReference>
<evidence type="ECO:0000256" key="9">
    <source>
        <dbReference type="ARBA" id="ARBA00023235"/>
    </source>
</evidence>
<geneLocation type="plasmid" evidence="14 15">
    <name>unnamed2</name>
</geneLocation>
<keyword evidence="9" id="KW-0413">Isomerase</keyword>
<dbReference type="GO" id="GO:0003677">
    <property type="term" value="F:DNA binding"/>
    <property type="evidence" value="ECO:0007669"/>
    <property type="project" value="UniProtKB-UniRule"/>
</dbReference>
<dbReference type="GO" id="GO:0016787">
    <property type="term" value="F:hydrolase activity"/>
    <property type="evidence" value="ECO:0007669"/>
    <property type="project" value="UniProtKB-KW"/>
</dbReference>